<reference evidence="2 3" key="1">
    <citation type="submission" date="2024-06" db="EMBL/GenBank/DDBJ databases">
        <title>The Natural Products Discovery Center: Release of the First 8490 Sequenced Strains for Exploring Actinobacteria Biosynthetic Diversity.</title>
        <authorList>
            <person name="Kalkreuter E."/>
            <person name="Kautsar S.A."/>
            <person name="Yang D."/>
            <person name="Bader C.D."/>
            <person name="Teijaro C.N."/>
            <person name="Fluegel L."/>
            <person name="Davis C.M."/>
            <person name="Simpson J.R."/>
            <person name="Lauterbach L."/>
            <person name="Steele A.D."/>
            <person name="Gui C."/>
            <person name="Meng S."/>
            <person name="Li G."/>
            <person name="Viehrig K."/>
            <person name="Ye F."/>
            <person name="Su P."/>
            <person name="Kiefer A.F."/>
            <person name="Nichols A."/>
            <person name="Cepeda A.J."/>
            <person name="Yan W."/>
            <person name="Fan B."/>
            <person name="Jiang Y."/>
            <person name="Adhikari A."/>
            <person name="Zheng C.-J."/>
            <person name="Schuster L."/>
            <person name="Cowan T.M."/>
            <person name="Smanski M.J."/>
            <person name="Chevrette M.G."/>
            <person name="De Carvalho L.P.S."/>
            <person name="Shen B."/>
        </authorList>
    </citation>
    <scope>NUCLEOTIDE SEQUENCE [LARGE SCALE GENOMIC DNA]</scope>
    <source>
        <strain evidence="2 3">NPDC033039</strain>
    </source>
</reference>
<keyword evidence="3" id="KW-1185">Reference proteome</keyword>
<accession>A0ABV2Z6G8</accession>
<dbReference type="Proteomes" id="UP001550853">
    <property type="component" value="Unassembled WGS sequence"/>
</dbReference>
<protein>
    <submittedName>
        <fullName evidence="2">DUF1876 domain-containing protein</fullName>
    </submittedName>
</protein>
<feature type="region of interest" description="Disordered" evidence="1">
    <location>
        <begin position="75"/>
        <end position="99"/>
    </location>
</feature>
<organism evidence="2 3">
    <name type="scientific">Streptomyces catenulae</name>
    <dbReference type="NCBI Taxonomy" id="66875"/>
    <lineage>
        <taxon>Bacteria</taxon>
        <taxon>Bacillati</taxon>
        <taxon>Actinomycetota</taxon>
        <taxon>Actinomycetes</taxon>
        <taxon>Kitasatosporales</taxon>
        <taxon>Streptomycetaceae</taxon>
        <taxon>Streptomyces</taxon>
    </lineage>
</organism>
<dbReference type="RefSeq" id="WP_030282600.1">
    <property type="nucleotide sequence ID" value="NZ_JBEZVI010000025.1"/>
</dbReference>
<dbReference type="Pfam" id="PF08962">
    <property type="entry name" value="Rv2632c-like"/>
    <property type="match status" value="1"/>
</dbReference>
<evidence type="ECO:0000313" key="3">
    <source>
        <dbReference type="Proteomes" id="UP001550853"/>
    </source>
</evidence>
<dbReference type="InterPro" id="IPR038070">
    <property type="entry name" value="Rv2632c-like_sf"/>
</dbReference>
<evidence type="ECO:0000256" key="1">
    <source>
        <dbReference type="SAM" id="MobiDB-lite"/>
    </source>
</evidence>
<proteinExistence type="predicted"/>
<dbReference type="Gene3D" id="3.30.160.240">
    <property type="entry name" value="Rv1738"/>
    <property type="match status" value="1"/>
</dbReference>
<evidence type="ECO:0000313" key="2">
    <source>
        <dbReference type="EMBL" id="MEU3713389.1"/>
    </source>
</evidence>
<sequence>MTRTTEWTVRIVVFEEDGTTKARAVLDTGSATLSGRGTAHCNPEDVDIPEIGDELASGRALKDLAGRLLREADRDLAGVGAPPPPAPRPTVYGWADASA</sequence>
<dbReference type="SUPFAM" id="SSF143212">
    <property type="entry name" value="Rv2632c-like"/>
    <property type="match status" value="1"/>
</dbReference>
<gene>
    <name evidence="2" type="ORF">AB0E61_25245</name>
</gene>
<comment type="caution">
    <text evidence="2">The sequence shown here is derived from an EMBL/GenBank/DDBJ whole genome shotgun (WGS) entry which is preliminary data.</text>
</comment>
<name>A0ABV2Z6G8_9ACTN</name>
<dbReference type="EMBL" id="JBEZVI010000025">
    <property type="protein sequence ID" value="MEU3713389.1"/>
    <property type="molecule type" value="Genomic_DNA"/>
</dbReference>
<dbReference type="InterPro" id="IPR015057">
    <property type="entry name" value="Rv2632c-like"/>
</dbReference>